<evidence type="ECO:0000313" key="2">
    <source>
        <dbReference type="EMBL" id="PPZ90544.1"/>
    </source>
</evidence>
<dbReference type="SUPFAM" id="SSF53756">
    <property type="entry name" value="UDP-Glycosyltransferase/glycogen phosphorylase"/>
    <property type="match status" value="1"/>
</dbReference>
<dbReference type="AlphaFoldDB" id="A0A2S7I1U5"/>
<dbReference type="PANTHER" id="PTHR46401:SF2">
    <property type="entry name" value="GLYCOSYLTRANSFERASE WBBK-RELATED"/>
    <property type="match status" value="1"/>
</dbReference>
<name>A0A2S7I1U5_9FLAO</name>
<sequence length="377" mass="44364">MKILIDNSNLFAGGGLQVAASFIRDLKKLGYNNEYYIVQSFNSSKELGNESFPENFTFINFSKKEEKSIFKRIKELKKIENTIKPDVIFTVFGPSYHKSDYKKIVGFAWGFVIYPNSPYFKKISFKTFFKFKILNFIKVFCFNKNSDALIFETDYSREYYLKNLNYKKETYVVSNTLNTIFNQKELHEDYYLKSKANYNILFLTANYQHKNLDLLPEIIEFLRDKEKKDFFIIHVSINEYDLEIPIELKKYVNFLGKVTLNELPSLYEQMDAVLMPSLLETFSTTYLEAMFMKKPLVVSDLEFARDICRDSAIYCTPTSSMDFANALYNIFRDKQLANTLVNNGDINLKRFGTSLDRTKKYLAILEKTINTQNKKWK</sequence>
<comment type="caution">
    <text evidence="2">The sequence shown here is derived from an EMBL/GenBank/DDBJ whole genome shotgun (WGS) entry which is preliminary data.</text>
</comment>
<dbReference type="GO" id="GO:0016757">
    <property type="term" value="F:glycosyltransferase activity"/>
    <property type="evidence" value="ECO:0007669"/>
    <property type="project" value="TreeGrafter"/>
</dbReference>
<dbReference type="GO" id="GO:0009103">
    <property type="term" value="P:lipopolysaccharide biosynthetic process"/>
    <property type="evidence" value="ECO:0007669"/>
    <property type="project" value="TreeGrafter"/>
</dbReference>
<protein>
    <recommendedName>
        <fullName evidence="4">Glycosyl transferases group 1 family protein</fullName>
    </recommendedName>
</protein>
<accession>A0A2S7I1U5</accession>
<keyword evidence="1" id="KW-0808">Transferase</keyword>
<evidence type="ECO:0000313" key="3">
    <source>
        <dbReference type="Proteomes" id="UP000238565"/>
    </source>
</evidence>
<evidence type="ECO:0000256" key="1">
    <source>
        <dbReference type="ARBA" id="ARBA00022679"/>
    </source>
</evidence>
<proteinExistence type="predicted"/>
<dbReference type="EMBL" id="PTPZ01000010">
    <property type="protein sequence ID" value="PPZ90544.1"/>
    <property type="molecule type" value="Genomic_DNA"/>
</dbReference>
<dbReference type="Gene3D" id="3.40.50.2000">
    <property type="entry name" value="Glycogen Phosphorylase B"/>
    <property type="match status" value="2"/>
</dbReference>
<dbReference type="Proteomes" id="UP000238565">
    <property type="component" value="Unassembled WGS sequence"/>
</dbReference>
<dbReference type="CDD" id="cd03801">
    <property type="entry name" value="GT4_PimA-like"/>
    <property type="match status" value="1"/>
</dbReference>
<evidence type="ECO:0008006" key="4">
    <source>
        <dbReference type="Google" id="ProtNLM"/>
    </source>
</evidence>
<organism evidence="2 3">
    <name type="scientific">Cloacibacterium normanense</name>
    <dbReference type="NCBI Taxonomy" id="237258"/>
    <lineage>
        <taxon>Bacteria</taxon>
        <taxon>Pseudomonadati</taxon>
        <taxon>Bacteroidota</taxon>
        <taxon>Flavobacteriia</taxon>
        <taxon>Flavobacteriales</taxon>
        <taxon>Weeksellaceae</taxon>
    </lineage>
</organism>
<reference evidence="2 3" key="1">
    <citation type="submission" date="2018-02" db="EMBL/GenBank/DDBJ databases">
        <title>Draft genome sequence of bacterial isolates from marine environment.</title>
        <authorList>
            <person name="Singh S.K."/>
            <person name="Hill R."/>
            <person name="Major S."/>
            <person name="Cai H."/>
            <person name="Li Y."/>
        </authorList>
    </citation>
    <scope>NUCLEOTIDE SEQUENCE [LARGE SCALE GENOMIC DNA]</scope>
    <source>
        <strain evidence="2 3">IMET F</strain>
    </source>
</reference>
<gene>
    <name evidence="2" type="ORF">C3729_12470</name>
</gene>
<dbReference type="Pfam" id="PF13692">
    <property type="entry name" value="Glyco_trans_1_4"/>
    <property type="match status" value="1"/>
</dbReference>
<dbReference type="PANTHER" id="PTHR46401">
    <property type="entry name" value="GLYCOSYLTRANSFERASE WBBK-RELATED"/>
    <property type="match status" value="1"/>
</dbReference>
<dbReference type="RefSeq" id="WP_104794453.1">
    <property type="nucleotide sequence ID" value="NZ_PTPZ01000010.1"/>
</dbReference>